<gene>
    <name evidence="1" type="ORF">X777_04188</name>
</gene>
<proteinExistence type="predicted"/>
<reference evidence="1 2" key="1">
    <citation type="journal article" date="2014" name="Curr. Biol.">
        <title>The genome of the clonal raider ant Cerapachys biroi.</title>
        <authorList>
            <person name="Oxley P.R."/>
            <person name="Ji L."/>
            <person name="Fetter-Pruneda I."/>
            <person name="McKenzie S.K."/>
            <person name="Li C."/>
            <person name="Hu H."/>
            <person name="Zhang G."/>
            <person name="Kronauer D.J."/>
        </authorList>
    </citation>
    <scope>NUCLEOTIDE SEQUENCE [LARGE SCALE GENOMIC DNA]</scope>
</reference>
<accession>A0A026WKQ6</accession>
<sequence length="76" mass="9374">MRGKGDKEDLMEKGEEAWRRWGIGIDEDLTIEERRMRWRLLERAKGKIVKVENRKMEIDGVEWIWDEREQELMKKK</sequence>
<dbReference type="Proteomes" id="UP000053097">
    <property type="component" value="Unassembled WGS sequence"/>
</dbReference>
<name>A0A026WKQ6_OOCBI</name>
<dbReference type="EMBL" id="KK107194">
    <property type="protein sequence ID" value="EZA55679.1"/>
    <property type="molecule type" value="Genomic_DNA"/>
</dbReference>
<evidence type="ECO:0000313" key="1">
    <source>
        <dbReference type="EMBL" id="EZA55679.1"/>
    </source>
</evidence>
<dbReference type="AlphaFoldDB" id="A0A026WKQ6"/>
<protein>
    <submittedName>
        <fullName evidence="1">Uncharacterized protein</fullName>
    </submittedName>
</protein>
<evidence type="ECO:0000313" key="2">
    <source>
        <dbReference type="Proteomes" id="UP000053097"/>
    </source>
</evidence>
<organism evidence="1 2">
    <name type="scientific">Ooceraea biroi</name>
    <name type="common">Clonal raider ant</name>
    <name type="synonym">Cerapachys biroi</name>
    <dbReference type="NCBI Taxonomy" id="2015173"/>
    <lineage>
        <taxon>Eukaryota</taxon>
        <taxon>Metazoa</taxon>
        <taxon>Ecdysozoa</taxon>
        <taxon>Arthropoda</taxon>
        <taxon>Hexapoda</taxon>
        <taxon>Insecta</taxon>
        <taxon>Pterygota</taxon>
        <taxon>Neoptera</taxon>
        <taxon>Endopterygota</taxon>
        <taxon>Hymenoptera</taxon>
        <taxon>Apocrita</taxon>
        <taxon>Aculeata</taxon>
        <taxon>Formicoidea</taxon>
        <taxon>Formicidae</taxon>
        <taxon>Dorylinae</taxon>
        <taxon>Ooceraea</taxon>
    </lineage>
</organism>
<keyword evidence="2" id="KW-1185">Reference proteome</keyword>